<evidence type="ECO:0000259" key="1">
    <source>
        <dbReference type="Pfam" id="PF22262"/>
    </source>
</evidence>
<evidence type="ECO:0000313" key="3">
    <source>
        <dbReference type="Proteomes" id="UP000254701"/>
    </source>
</evidence>
<reference evidence="2 3" key="1">
    <citation type="submission" date="2018-06" db="EMBL/GenBank/DDBJ databases">
        <authorList>
            <consortium name="Pathogen Informatics"/>
            <person name="Doyle S."/>
        </authorList>
    </citation>
    <scope>NUCLEOTIDE SEQUENCE [LARGE SCALE GENOMIC DNA]</scope>
    <source>
        <strain evidence="2 3">NCTC10684</strain>
    </source>
</reference>
<gene>
    <name evidence="2" type="ORF">NCTC10684_02657</name>
</gene>
<accession>A0A380WKA6</accession>
<dbReference type="Pfam" id="PF22262">
    <property type="entry name" value="DUF6950"/>
    <property type="match status" value="1"/>
</dbReference>
<dbReference type="RefSeq" id="WP_115731590.1">
    <property type="nucleotide sequence ID" value="NZ_BAAAVY010000002.1"/>
</dbReference>
<name>A0A380WKA6_AMIAI</name>
<sequence length="138" mass="14930">MLKLTRLPDWERRLAHVVEQHLDKLGEWGVADCLLTVSDAVEAVTGVDPAAKIRGAYSSELGAAKLMRRRKCADVEAVLAKLFPPVGRLMAQRGDVGVVERDGVLAAGFVTERGLAVKVETGLAFYPQTEIKSAFKVG</sequence>
<dbReference type="Proteomes" id="UP000254701">
    <property type="component" value="Unassembled WGS sequence"/>
</dbReference>
<feature type="domain" description="DUF6950" evidence="1">
    <location>
        <begin position="5"/>
        <end position="137"/>
    </location>
</feature>
<organism evidence="2 3">
    <name type="scientific">Aminobacter aminovorans</name>
    <name type="common">Chelatobacter heintzii</name>
    <dbReference type="NCBI Taxonomy" id="83263"/>
    <lineage>
        <taxon>Bacteria</taxon>
        <taxon>Pseudomonadati</taxon>
        <taxon>Pseudomonadota</taxon>
        <taxon>Alphaproteobacteria</taxon>
        <taxon>Hyphomicrobiales</taxon>
        <taxon>Phyllobacteriaceae</taxon>
        <taxon>Aminobacter</taxon>
    </lineage>
</organism>
<evidence type="ECO:0000313" key="2">
    <source>
        <dbReference type="EMBL" id="SUU89417.1"/>
    </source>
</evidence>
<dbReference type="AlphaFoldDB" id="A0A380WKA6"/>
<dbReference type="InterPro" id="IPR053802">
    <property type="entry name" value="DUF6950"/>
</dbReference>
<protein>
    <recommendedName>
        <fullName evidence="1">DUF6950 domain-containing protein</fullName>
    </recommendedName>
</protein>
<dbReference type="OrthoDB" id="6586924at2"/>
<dbReference type="EMBL" id="UFSM01000001">
    <property type="protein sequence ID" value="SUU89417.1"/>
    <property type="molecule type" value="Genomic_DNA"/>
</dbReference>
<proteinExistence type="predicted"/>